<dbReference type="Gene3D" id="1.10.10.10">
    <property type="entry name" value="Winged helix-like DNA-binding domain superfamily/Winged helix DNA-binding domain"/>
    <property type="match status" value="1"/>
</dbReference>
<dbReference type="SMART" id="SM00347">
    <property type="entry name" value="HTH_MARR"/>
    <property type="match status" value="1"/>
</dbReference>
<proteinExistence type="predicted"/>
<dbReference type="InterPro" id="IPR000835">
    <property type="entry name" value="HTH_MarR-typ"/>
</dbReference>
<organism evidence="2 3">
    <name type="scientific">Microbacterium mcarthurae</name>
    <dbReference type="NCBI Taxonomy" id="3035918"/>
    <lineage>
        <taxon>Bacteria</taxon>
        <taxon>Bacillati</taxon>
        <taxon>Actinomycetota</taxon>
        <taxon>Actinomycetes</taxon>
        <taxon>Micrococcales</taxon>
        <taxon>Microbacteriaceae</taxon>
        <taxon>Microbacterium</taxon>
    </lineage>
</organism>
<dbReference type="InterPro" id="IPR039422">
    <property type="entry name" value="MarR/SlyA-like"/>
</dbReference>
<comment type="caution">
    <text evidence="2">The sequence shown here is derived from an EMBL/GenBank/DDBJ whole genome shotgun (WGS) entry which is preliminary data.</text>
</comment>
<dbReference type="SUPFAM" id="SSF46785">
    <property type="entry name" value="Winged helix' DNA-binding domain"/>
    <property type="match status" value="1"/>
</dbReference>
<evidence type="ECO:0000313" key="2">
    <source>
        <dbReference type="EMBL" id="MFM2719958.1"/>
    </source>
</evidence>
<keyword evidence="3" id="KW-1185">Reference proteome</keyword>
<dbReference type="EMBL" id="JAROCE010000001">
    <property type="protein sequence ID" value="MFM2719958.1"/>
    <property type="molecule type" value="Genomic_DNA"/>
</dbReference>
<dbReference type="InterPro" id="IPR036388">
    <property type="entry name" value="WH-like_DNA-bd_sf"/>
</dbReference>
<dbReference type="InterPro" id="IPR036390">
    <property type="entry name" value="WH_DNA-bd_sf"/>
</dbReference>
<dbReference type="Pfam" id="PF01047">
    <property type="entry name" value="MarR"/>
    <property type="match status" value="1"/>
</dbReference>
<feature type="domain" description="HTH marR-type" evidence="1">
    <location>
        <begin position="19"/>
        <end position="150"/>
    </location>
</feature>
<dbReference type="PROSITE" id="PS50995">
    <property type="entry name" value="HTH_MARR_2"/>
    <property type="match status" value="1"/>
</dbReference>
<dbReference type="PANTHER" id="PTHR33164:SF99">
    <property type="entry name" value="MARR FAMILY REGULATORY PROTEIN"/>
    <property type="match status" value="1"/>
</dbReference>
<dbReference type="PANTHER" id="PTHR33164">
    <property type="entry name" value="TRANSCRIPTIONAL REGULATOR, MARR FAMILY"/>
    <property type="match status" value="1"/>
</dbReference>
<dbReference type="Proteomes" id="UP001630303">
    <property type="component" value="Unassembled WGS sequence"/>
</dbReference>
<evidence type="ECO:0000313" key="3">
    <source>
        <dbReference type="Proteomes" id="UP001630303"/>
    </source>
</evidence>
<gene>
    <name evidence="2" type="ORF">P5G46_05525</name>
</gene>
<reference evidence="2 3" key="1">
    <citation type="submission" date="2023-03" db="EMBL/GenBank/DDBJ databases">
        <title>MT1 and MT2 Draft Genomes of Novel Species.</title>
        <authorList>
            <person name="Venkateswaran K."/>
        </authorList>
    </citation>
    <scope>NUCLEOTIDE SEQUENCE [LARGE SCALE GENOMIC DNA]</scope>
    <source>
        <strain evidence="2 3">IF8SW-P5</strain>
    </source>
</reference>
<evidence type="ECO:0000259" key="1">
    <source>
        <dbReference type="PROSITE" id="PS50995"/>
    </source>
</evidence>
<name>A0ABW9GE67_9MICO</name>
<dbReference type="PRINTS" id="PR00598">
    <property type="entry name" value="HTHMARR"/>
</dbReference>
<protein>
    <submittedName>
        <fullName evidence="2">MarR family transcriptional regulator</fullName>
    </submittedName>
</protein>
<sequence>MGDVTPEPDAERQAAVHALESSFSELMTVFRRFVSEAAERVSPGMLPATFKTLSVVSRFGPLTLSALAERLSADKGFLSRAISDLEGMGLVTRTPDPNDRRSRLIAVTDLGRDRLSEARAPHESRLHEALADWSVDEIEHLSTMLHALAVGEVPGRR</sequence>
<accession>A0ABW9GE67</accession>